<evidence type="ECO:0000256" key="4">
    <source>
        <dbReference type="PROSITE-ProRule" id="PRU01022"/>
    </source>
</evidence>
<dbReference type="PANTHER" id="PTHR44068:SF4">
    <property type="entry name" value="S-ADENOSYL-METHIONINE-STEROL-C-METHYLTRANSFERAS (AFU_ORTHOLOGUE AFUA_4G09190)"/>
    <property type="match status" value="1"/>
</dbReference>
<evidence type="ECO:0000313" key="7">
    <source>
        <dbReference type="EMBL" id="KAF2265886.1"/>
    </source>
</evidence>
<evidence type="ECO:0000313" key="8">
    <source>
        <dbReference type="Proteomes" id="UP000800093"/>
    </source>
</evidence>
<dbReference type="OrthoDB" id="540004at2759"/>
<keyword evidence="5" id="KW-0753">Steroid metabolism</keyword>
<name>A0A9P4N8P6_9PLEO</name>
<comment type="function">
    <text evidence="5">Catalyzes the transfer of methyl groups from S-adenosyl-methionine to the C-24 of sterols.</text>
</comment>
<evidence type="ECO:0000259" key="6">
    <source>
        <dbReference type="PROSITE" id="PS51685"/>
    </source>
</evidence>
<comment type="pathway">
    <text evidence="5">Steroid metabolism.</text>
</comment>
<proteinExistence type="inferred from homology"/>
<dbReference type="AlphaFoldDB" id="A0A9P4N8P6"/>
<evidence type="ECO:0000256" key="1">
    <source>
        <dbReference type="ARBA" id="ARBA00022603"/>
    </source>
</evidence>
<dbReference type="CDD" id="cd02440">
    <property type="entry name" value="AdoMet_MTases"/>
    <property type="match status" value="1"/>
</dbReference>
<accession>A0A9P4N8P6</accession>
<dbReference type="PANTHER" id="PTHR44068">
    <property type="entry name" value="ZGC:194242"/>
    <property type="match status" value="1"/>
</dbReference>
<organism evidence="7 8">
    <name type="scientific">Lojkania enalia</name>
    <dbReference type="NCBI Taxonomy" id="147567"/>
    <lineage>
        <taxon>Eukaryota</taxon>
        <taxon>Fungi</taxon>
        <taxon>Dikarya</taxon>
        <taxon>Ascomycota</taxon>
        <taxon>Pezizomycotina</taxon>
        <taxon>Dothideomycetes</taxon>
        <taxon>Pleosporomycetidae</taxon>
        <taxon>Pleosporales</taxon>
        <taxon>Pleosporales incertae sedis</taxon>
        <taxon>Lojkania</taxon>
    </lineage>
</organism>
<evidence type="ECO:0000256" key="2">
    <source>
        <dbReference type="ARBA" id="ARBA00022679"/>
    </source>
</evidence>
<comment type="similarity">
    <text evidence="4 5">Belongs to the class I-like SAM-binding methyltransferase superfamily. Erg6/SMT family.</text>
</comment>
<dbReference type="GO" id="GO:0006696">
    <property type="term" value="P:ergosterol biosynthetic process"/>
    <property type="evidence" value="ECO:0007669"/>
    <property type="project" value="TreeGrafter"/>
</dbReference>
<keyword evidence="3 4" id="KW-0949">S-adenosyl-L-methionine</keyword>
<evidence type="ECO:0000256" key="3">
    <source>
        <dbReference type="ARBA" id="ARBA00022691"/>
    </source>
</evidence>
<reference evidence="8" key="1">
    <citation type="journal article" date="2020" name="Stud. Mycol.">
        <title>101 Dothideomycetes genomes: A test case for predicting lifestyles and emergence of pathogens.</title>
        <authorList>
            <person name="Haridas S."/>
            <person name="Albert R."/>
            <person name="Binder M."/>
            <person name="Bloem J."/>
            <person name="LaButti K."/>
            <person name="Salamov A."/>
            <person name="Andreopoulos B."/>
            <person name="Baker S."/>
            <person name="Barry K."/>
            <person name="Bills G."/>
            <person name="Bluhm B."/>
            <person name="Cannon C."/>
            <person name="Castanera R."/>
            <person name="Culley D."/>
            <person name="Daum C."/>
            <person name="Ezra D."/>
            <person name="Gonzalez J."/>
            <person name="Henrissat B."/>
            <person name="Kuo A."/>
            <person name="Liang C."/>
            <person name="Lipzen A."/>
            <person name="Lutzoni F."/>
            <person name="Magnuson J."/>
            <person name="Mondo S."/>
            <person name="Nolan M."/>
            <person name="Ohm R."/>
            <person name="Pangilinan J."/>
            <person name="Park H.-J."/>
            <person name="Ramirez L."/>
            <person name="Alfaro M."/>
            <person name="Sun H."/>
            <person name="Tritt A."/>
            <person name="Yoshinaga Y."/>
            <person name="Zwiers L.-H."/>
            <person name="Turgeon B."/>
            <person name="Goodwin S."/>
            <person name="Spatafora J."/>
            <person name="Crous P."/>
            <person name="Grigoriev I."/>
        </authorList>
    </citation>
    <scope>NUCLEOTIDE SEQUENCE [LARGE SCALE GENOMIC DNA]</scope>
    <source>
        <strain evidence="8">CBS 304.66</strain>
    </source>
</reference>
<keyword evidence="5" id="KW-0444">Lipid biosynthesis</keyword>
<dbReference type="InterPro" id="IPR013216">
    <property type="entry name" value="Methyltransf_11"/>
</dbReference>
<dbReference type="GO" id="GO:0005783">
    <property type="term" value="C:endoplasmic reticulum"/>
    <property type="evidence" value="ECO:0007669"/>
    <property type="project" value="TreeGrafter"/>
</dbReference>
<keyword evidence="1 4" id="KW-0489">Methyltransferase</keyword>
<dbReference type="GO" id="GO:0032259">
    <property type="term" value="P:methylation"/>
    <property type="evidence" value="ECO:0007669"/>
    <property type="project" value="UniProtKB-KW"/>
</dbReference>
<sequence length="330" mass="37357">MASNQQDQTKRHVNSANYLMHWTSNATNFSQDTNEGRESRRDNHENLVNDFYNNSTDFTLEVWGQSFHFCRFPRGAETMKWCMARHEHYMAHRLSLREGMTVLDVGCGVGSPAKEFATFAGCQIAKGREFAREEGIGRDVVEFVESSFMRIPFPDNSFDAVYAIEATVHAPDLKGVYKEIVRVLKLGGRFGMYEWVTLGPFDELNPRHLELRYGIERGNGMAYLRSAAEAQETIKEAGLEGPPLPWWYAAAGERQHAQTWGDWGTVIRMTSVGRILLDLAIRGMELVRYAPPGTAKMAKELIYGGDCIVGLGKKGMFTPMYFMVALKLEK</sequence>
<dbReference type="SUPFAM" id="SSF53335">
    <property type="entry name" value="S-adenosyl-L-methionine-dependent methyltransferases"/>
    <property type="match status" value="1"/>
</dbReference>
<dbReference type="InterPro" id="IPR029063">
    <property type="entry name" value="SAM-dependent_MTases_sf"/>
</dbReference>
<evidence type="ECO:0000256" key="5">
    <source>
        <dbReference type="RuleBase" id="RU362025"/>
    </source>
</evidence>
<keyword evidence="5" id="KW-0756">Sterol biosynthesis</keyword>
<dbReference type="EC" id="2.1.1.-" evidence="5"/>
<keyword evidence="5" id="KW-0443">Lipid metabolism</keyword>
<dbReference type="GO" id="GO:0003838">
    <property type="term" value="F:sterol 24-C-methyltransferase activity"/>
    <property type="evidence" value="ECO:0007669"/>
    <property type="project" value="TreeGrafter"/>
</dbReference>
<dbReference type="EMBL" id="ML986602">
    <property type="protein sequence ID" value="KAF2265886.1"/>
    <property type="molecule type" value="Genomic_DNA"/>
</dbReference>
<dbReference type="Proteomes" id="UP000800093">
    <property type="component" value="Unassembled WGS sequence"/>
</dbReference>
<dbReference type="InterPro" id="IPR050447">
    <property type="entry name" value="Erg6_SMT_methyltransf"/>
</dbReference>
<feature type="domain" description="SAM-dependent methyltransferase Erg6/SMT-type" evidence="6">
    <location>
        <begin position="51"/>
        <end position="328"/>
    </location>
</feature>
<gene>
    <name evidence="7" type="ORF">CC78DRAFT_552675</name>
</gene>
<comment type="caution">
    <text evidence="7">The sequence shown here is derived from an EMBL/GenBank/DDBJ whole genome shotgun (WGS) entry which is preliminary data.</text>
</comment>
<dbReference type="Gene3D" id="3.40.50.150">
    <property type="entry name" value="Vaccinia Virus protein VP39"/>
    <property type="match status" value="1"/>
</dbReference>
<keyword evidence="2 4" id="KW-0808">Transferase</keyword>
<keyword evidence="5" id="KW-1207">Sterol metabolism</keyword>
<protein>
    <recommendedName>
        <fullName evidence="5">Sterol 24-C-methyltransferase</fullName>
        <ecNumber evidence="5">2.1.1.-</ecNumber>
    </recommendedName>
    <alternativeName>
        <fullName evidence="5">Delta(24)-sterol C-methyltransferase</fullName>
    </alternativeName>
</protein>
<dbReference type="InterPro" id="IPR030384">
    <property type="entry name" value="MeTrfase_SMT"/>
</dbReference>
<dbReference type="Pfam" id="PF08241">
    <property type="entry name" value="Methyltransf_11"/>
    <property type="match status" value="1"/>
</dbReference>
<dbReference type="PROSITE" id="PS51685">
    <property type="entry name" value="SAM_MT_ERG6_SMT"/>
    <property type="match status" value="1"/>
</dbReference>
<dbReference type="Pfam" id="PF08498">
    <property type="entry name" value="Sterol_MT_C"/>
    <property type="match status" value="1"/>
</dbReference>
<dbReference type="InterPro" id="IPR013705">
    <property type="entry name" value="Sterol_MeTrfase_C"/>
</dbReference>
<keyword evidence="8" id="KW-1185">Reference proteome</keyword>
<keyword evidence="5" id="KW-0752">Steroid biosynthesis</keyword>